<dbReference type="HOGENOM" id="CLU_567161_0_0_9"/>
<evidence type="ECO:0000313" key="2">
    <source>
        <dbReference type="Proteomes" id="UP000004115"/>
    </source>
</evidence>
<keyword evidence="2" id="KW-1185">Reference proteome</keyword>
<organism evidence="1 2">
    <name type="scientific">Lactobacillus iners DSM 13335</name>
    <dbReference type="NCBI Taxonomy" id="525328"/>
    <lineage>
        <taxon>Bacteria</taxon>
        <taxon>Bacillati</taxon>
        <taxon>Bacillota</taxon>
        <taxon>Bacilli</taxon>
        <taxon>Lactobacillales</taxon>
        <taxon>Lactobacillaceae</taxon>
        <taxon>Lactobacillus</taxon>
    </lineage>
</organism>
<dbReference type="Proteomes" id="UP000004115">
    <property type="component" value="Unassembled WGS sequence"/>
</dbReference>
<proteinExistence type="predicted"/>
<dbReference type="AlphaFoldDB" id="C8PBJ5"/>
<dbReference type="EMBL" id="ACLN01000004">
    <property type="protein sequence ID" value="EEW52144.1"/>
    <property type="molecule type" value="Genomic_DNA"/>
</dbReference>
<gene>
    <name evidence="1" type="ORF">HMPREF0520_0465</name>
</gene>
<evidence type="ECO:0000313" key="1">
    <source>
        <dbReference type="EMBL" id="EEW52144.1"/>
    </source>
</evidence>
<reference evidence="1 2" key="1">
    <citation type="submission" date="2009-09" db="EMBL/GenBank/DDBJ databases">
        <authorList>
            <person name="Qin X."/>
            <person name="Bachman B."/>
            <person name="Battles P."/>
            <person name="Bell A."/>
            <person name="Bess C."/>
            <person name="Bickham C."/>
            <person name="Chaboub L."/>
            <person name="Chen D."/>
            <person name="Coyle M."/>
            <person name="Deiros D.R."/>
            <person name="Dinh H."/>
            <person name="Forbes L."/>
            <person name="Fowler G."/>
            <person name="Francisco L."/>
            <person name="Fu Q."/>
            <person name="Gubbala S."/>
            <person name="Hale W."/>
            <person name="Han Y."/>
            <person name="Hemphill L."/>
            <person name="Highlander S.K."/>
            <person name="Hirani K."/>
            <person name="Hogues M."/>
            <person name="Jackson L."/>
            <person name="Jakkamsetti A."/>
            <person name="Javaid M."/>
            <person name="Jiang H."/>
            <person name="Korchina V."/>
            <person name="Kovar C."/>
            <person name="Lara F."/>
            <person name="Lee S."/>
            <person name="Mata R."/>
            <person name="Mathew T."/>
            <person name="Moen C."/>
            <person name="Morales K."/>
            <person name="Munidasa M."/>
            <person name="Nazareth L."/>
            <person name="Ngo R."/>
            <person name="Nguyen L."/>
            <person name="Okwuonu G."/>
            <person name="Ongeri F."/>
            <person name="Patil S."/>
            <person name="Petrosino J."/>
            <person name="Pham C."/>
            <person name="Pham P."/>
            <person name="Pu L.-L."/>
            <person name="Puazo M."/>
            <person name="Raj R."/>
            <person name="Reid J."/>
            <person name="Rouhana J."/>
            <person name="Saada N."/>
            <person name="Shang Y."/>
            <person name="Simmons D."/>
            <person name="Thornton R."/>
            <person name="Warren J."/>
            <person name="Weissenberger G."/>
            <person name="Zhang J."/>
            <person name="Zhang L."/>
            <person name="Zhou C."/>
            <person name="Zhu D."/>
            <person name="Muzny D."/>
            <person name="Worley K."/>
            <person name="Gibbs R."/>
        </authorList>
    </citation>
    <scope>NUCLEOTIDE SEQUENCE [LARGE SCALE GENOMIC DNA]</scope>
    <source>
        <strain evidence="1 2">DSM 13335</strain>
    </source>
</reference>
<protein>
    <submittedName>
        <fullName evidence="1">Uncharacterized protein</fullName>
    </submittedName>
</protein>
<accession>C8PBJ5</accession>
<sequence length="481" mass="55772">MPKVCQNINRTLSSLWLRVFYWERRLIMNKVKNLPNLAKKIKRIIGKMVRENNKLLKKSMSEDYDMRKDPNLYAVKFGNRLLFITKGAHEDFVNLLENVEIVFNAENIEYDIDQISSKLEKFVDNIVSNNEPYNLDMINSFIDSIKKPNYKIYFFRLFDFAYKGKISLGQNIIIISGQELLKEIPEAEDLNRKAEENPKYEKLIQPEDILLGVSVIDSGKSDKSYYRALASANYINNIINFLNGFNHKPSRVLELSQHIIQEDGLYQFTNKSGHFSTKQTPGILEDGWSTSTGINPDNRKKANMNFDKRWLPIISLIVEDSNKLTPLQKQCARAIDWIGDGIVNSNQTKQFLQIMISLETIVEQDPDKLKDKLEKDKLWKEGLSVSIEDQLVSIINLTCYQGVKPQQLKKSDAAIKRAYGLRSRITHDGEKFPQVDATEMLNTWYGLIYTIITDVMFTSRWNNVYDLWKAANLNIKNNKKN</sequence>
<comment type="caution">
    <text evidence="1">The sequence shown here is derived from an EMBL/GenBank/DDBJ whole genome shotgun (WGS) entry which is preliminary data.</text>
</comment>
<name>C8PBJ5_9LACO</name>